<dbReference type="Proteomes" id="UP001191019">
    <property type="component" value="Unassembled WGS sequence"/>
</dbReference>
<accession>A0ABY0FLY8</accession>
<organism evidence="1 2">
    <name type="scientific">Candidatus Nanosyncoccus alces</name>
    <dbReference type="NCBI Taxonomy" id="2171997"/>
    <lineage>
        <taxon>Bacteria</taxon>
        <taxon>Candidatus Saccharimonadota</taxon>
        <taxon>Candidatus Nanosyncoccalia</taxon>
        <taxon>Candidatus Nanosyncoccales</taxon>
        <taxon>Candidatus Nanosyncoccaceae</taxon>
        <taxon>Candidatus Nanosyncoccus</taxon>
    </lineage>
</organism>
<sequence>MWEIIGLLLLILAVVIGIAFLGDWLADFNNYSSNDPPRVEHKNQHYDYEYEKAKAVYNAAGKSLKLNMMQMEAFRQMSEAAEKHWKQPHQDSMFDDIDL</sequence>
<proteinExistence type="predicted"/>
<comment type="caution">
    <text evidence="1">The sequence shown here is derived from an EMBL/GenBank/DDBJ whole genome shotgun (WGS) entry which is preliminary data.</text>
</comment>
<evidence type="ECO:0000313" key="2">
    <source>
        <dbReference type="Proteomes" id="UP001191019"/>
    </source>
</evidence>
<protein>
    <submittedName>
        <fullName evidence="1">Uncharacterized protein</fullName>
    </submittedName>
</protein>
<evidence type="ECO:0000313" key="1">
    <source>
        <dbReference type="EMBL" id="RYC74826.1"/>
    </source>
</evidence>
<gene>
    <name evidence="1" type="ORF">G3RUM_00375</name>
</gene>
<keyword evidence="2" id="KW-1185">Reference proteome</keyword>
<name>A0ABY0FLY8_9BACT</name>
<dbReference type="EMBL" id="PRLM01000003">
    <property type="protein sequence ID" value="RYC74826.1"/>
    <property type="molecule type" value="Genomic_DNA"/>
</dbReference>
<dbReference type="RefSeq" id="WP_129734825.1">
    <property type="nucleotide sequence ID" value="NZ_PRLM01000003.1"/>
</dbReference>
<reference evidence="1 2" key="1">
    <citation type="journal article" date="2018" name="bioRxiv">
        <title>Evidence of independent acquisition and adaption of ultra-small bacteria to human hosts across the highly diverse yet reduced genomes of the phylum Saccharibacteria.</title>
        <authorList>
            <person name="McLean J.S."/>
            <person name="Bor B."/>
            <person name="To T.T."/>
            <person name="Liu Q."/>
            <person name="Kearns K.A."/>
            <person name="Solden L.M."/>
            <person name="Wrighton K.C."/>
            <person name="He X."/>
            <person name="Shi W."/>
        </authorList>
    </citation>
    <scope>NUCLEOTIDE SEQUENCE [LARGE SCALE GENOMIC DNA]</scope>
    <source>
        <strain evidence="1 2">TM7_G3_2_Rum_HOT_351B</strain>
    </source>
</reference>
<reference evidence="1 2" key="2">
    <citation type="journal article" date="2020" name="Cell Rep.">
        <title>Acquisition and Adaptation of Ultra-small Parasitic Reduced Genome Bacteria to Mammalian Hosts.</title>
        <authorList>
            <person name="McLean J.S."/>
            <person name="Bor B."/>
            <person name="Kerns K.A."/>
            <person name="Liu Q."/>
            <person name="To T.T."/>
            <person name="Solden L."/>
            <person name="Hendrickson E.L."/>
            <person name="Wrighton K."/>
            <person name="Shi W."/>
            <person name="He X."/>
        </authorList>
    </citation>
    <scope>NUCLEOTIDE SEQUENCE [LARGE SCALE GENOMIC DNA]</scope>
    <source>
        <strain evidence="1 2">TM7_G3_2_Rum_HOT_351B</strain>
    </source>
</reference>